<dbReference type="GO" id="GO:0005886">
    <property type="term" value="C:plasma membrane"/>
    <property type="evidence" value="ECO:0007669"/>
    <property type="project" value="TreeGrafter"/>
</dbReference>
<keyword evidence="2 5" id="KW-0812">Transmembrane</keyword>
<reference evidence="7" key="1">
    <citation type="submission" date="2017-02" db="UniProtKB">
        <authorList>
            <consortium name="WormBaseParasite"/>
        </authorList>
    </citation>
    <scope>IDENTIFICATION</scope>
</reference>
<dbReference type="SUPFAM" id="SSF48652">
    <property type="entry name" value="Tetraspanin"/>
    <property type="match status" value="2"/>
</dbReference>
<keyword evidence="4 5" id="KW-0472">Membrane</keyword>
<evidence type="ECO:0000256" key="2">
    <source>
        <dbReference type="ARBA" id="ARBA00022692"/>
    </source>
</evidence>
<feature type="transmembrane region" description="Helical" evidence="5">
    <location>
        <begin position="249"/>
        <end position="275"/>
    </location>
</feature>
<evidence type="ECO:0000313" key="6">
    <source>
        <dbReference type="Proteomes" id="UP000036681"/>
    </source>
</evidence>
<proteinExistence type="predicted"/>
<sequence>MLALLIGFIVPAVLFAIFALFACLKRSSSSKCSGKEAYAIIESSENSSRCDIPLLEPTYIRTLSDDTGSYQNTYHDHHFVQYLPMLPPSYSEAMNLRIADQLSEQKIPRRSESCFSYGVTTMNVRRSESLTFKPKHLTPPPTKRATNAFYFHKLSYANICGTLFSTAYPPPSKRILTFRAVEFSLRAFGKRIMAAHKGAQCSQMCLLLYTLLFWLSGFALIFLALWALLDPRRSYVLDLVNFAEDEPLLRAAVYVSILTGCITLVVGFIACCGAIKKSRCMIVTLVIFLTIILCAEITIGVLAICYRNKARSFIYLLHDMPVGKSIGLLSFVQFAGNSMSVYVTSMTHNRYNRDYWVTPLLDAIQFYFTLNDFDVKLQTMIRDDYGIRLRNERNAHITSLIDRLQFYEECCGSQNASNWNGSRWQTTVGTSSSSIEGDLQLYSLFNSVPATCCVQLTGATPVNPVARSFARCQQPEASKIWRHQSQHCCGGMGPKDYYKSFWYKTNVLRGTRSFVPASCCKQTQQARAHSIQPVDFMCTTYAYFSSAFNNSGCHEKLLQWLDVQTTIFASVGFSFAIFQMIGVCTALSLFRHAHGYHYVRA</sequence>
<comment type="subcellular location">
    <subcellularLocation>
        <location evidence="1">Membrane</location>
        <topology evidence="1">Multi-pass membrane protein</topology>
    </subcellularLocation>
</comment>
<accession>A0A0M3HPM9</accession>
<dbReference type="AlphaFoldDB" id="A0A0M3HPM9"/>
<feature type="transmembrane region" description="Helical" evidence="5">
    <location>
        <begin position="6"/>
        <end position="24"/>
    </location>
</feature>
<feature type="transmembrane region" description="Helical" evidence="5">
    <location>
        <begin position="282"/>
        <end position="304"/>
    </location>
</feature>
<organism evidence="6 7">
    <name type="scientific">Ascaris lumbricoides</name>
    <name type="common">Giant roundworm</name>
    <dbReference type="NCBI Taxonomy" id="6252"/>
    <lineage>
        <taxon>Eukaryota</taxon>
        <taxon>Metazoa</taxon>
        <taxon>Ecdysozoa</taxon>
        <taxon>Nematoda</taxon>
        <taxon>Chromadorea</taxon>
        <taxon>Rhabditida</taxon>
        <taxon>Spirurina</taxon>
        <taxon>Ascaridomorpha</taxon>
        <taxon>Ascaridoidea</taxon>
        <taxon>Ascarididae</taxon>
        <taxon>Ascaris</taxon>
    </lineage>
</organism>
<keyword evidence="6" id="KW-1185">Reference proteome</keyword>
<dbReference type="Gene3D" id="1.10.1450.10">
    <property type="entry name" value="Tetraspanin"/>
    <property type="match status" value="1"/>
</dbReference>
<evidence type="ECO:0000256" key="3">
    <source>
        <dbReference type="ARBA" id="ARBA00022989"/>
    </source>
</evidence>
<dbReference type="InterPro" id="IPR018499">
    <property type="entry name" value="Tetraspanin/Peripherin"/>
</dbReference>
<keyword evidence="3 5" id="KW-1133">Transmembrane helix</keyword>
<evidence type="ECO:0000256" key="5">
    <source>
        <dbReference type="SAM" id="Phobius"/>
    </source>
</evidence>
<protein>
    <submittedName>
        <fullName evidence="7">Tetraspanin</fullName>
    </submittedName>
</protein>
<dbReference type="InterPro" id="IPR008952">
    <property type="entry name" value="Tetraspanin_EC2_sf"/>
</dbReference>
<evidence type="ECO:0000256" key="1">
    <source>
        <dbReference type="ARBA" id="ARBA00004141"/>
    </source>
</evidence>
<feature type="transmembrane region" description="Helical" evidence="5">
    <location>
        <begin position="206"/>
        <end position="229"/>
    </location>
</feature>
<evidence type="ECO:0000313" key="7">
    <source>
        <dbReference type="WBParaSite" id="ALUE_0000389001-mRNA-1"/>
    </source>
</evidence>
<dbReference type="Pfam" id="PF00335">
    <property type="entry name" value="Tetraspanin"/>
    <property type="match status" value="2"/>
</dbReference>
<dbReference type="WBParaSite" id="ALUE_0000389001-mRNA-1">
    <property type="protein sequence ID" value="ALUE_0000389001-mRNA-1"/>
    <property type="gene ID" value="ALUE_0000389001"/>
</dbReference>
<dbReference type="PANTHER" id="PTHR19282">
    <property type="entry name" value="TETRASPANIN"/>
    <property type="match status" value="1"/>
</dbReference>
<dbReference type="Proteomes" id="UP000036681">
    <property type="component" value="Unplaced"/>
</dbReference>
<evidence type="ECO:0000256" key="4">
    <source>
        <dbReference type="ARBA" id="ARBA00023136"/>
    </source>
</evidence>
<name>A0A0M3HPM9_ASCLU</name>
<dbReference type="PRINTS" id="PR00259">
    <property type="entry name" value="TMFOUR"/>
</dbReference>
<dbReference type="PANTHER" id="PTHR19282:SF551">
    <property type="entry name" value="RE08073P-RELATED"/>
    <property type="match status" value="1"/>
</dbReference>
<feature type="transmembrane region" description="Helical" evidence="5">
    <location>
        <begin position="567"/>
        <end position="590"/>
    </location>
</feature>